<feature type="region of interest" description="Disordered" evidence="1">
    <location>
        <begin position="1"/>
        <end position="21"/>
    </location>
</feature>
<dbReference type="AlphaFoldDB" id="A0A5C6DBQ0"/>
<protein>
    <submittedName>
        <fullName evidence="2">Uncharacterized protein</fullName>
    </submittedName>
</protein>
<evidence type="ECO:0000313" key="2">
    <source>
        <dbReference type="EMBL" id="TWU33274.1"/>
    </source>
</evidence>
<comment type="caution">
    <text evidence="2">The sequence shown here is derived from an EMBL/GenBank/DDBJ whole genome shotgun (WGS) entry which is preliminary data.</text>
</comment>
<accession>A0A5C6DBQ0</accession>
<dbReference type="Proteomes" id="UP000319143">
    <property type="component" value="Unassembled WGS sequence"/>
</dbReference>
<sequence length="48" mass="5145">MKLDGAIRIAEADPSSDRTHRVDSVVCGHRLRTVLHALGDESVSSTGQ</sequence>
<keyword evidence="3" id="KW-1185">Reference proteome</keyword>
<reference evidence="2 3" key="1">
    <citation type="submission" date="2019-02" db="EMBL/GenBank/DDBJ databases">
        <title>Deep-cultivation of Planctomycetes and their phenomic and genomic characterization uncovers novel biology.</title>
        <authorList>
            <person name="Wiegand S."/>
            <person name="Jogler M."/>
            <person name="Boedeker C."/>
            <person name="Pinto D."/>
            <person name="Vollmers J."/>
            <person name="Rivas-Marin E."/>
            <person name="Kohn T."/>
            <person name="Peeters S.H."/>
            <person name="Heuer A."/>
            <person name="Rast P."/>
            <person name="Oberbeckmann S."/>
            <person name="Bunk B."/>
            <person name="Jeske O."/>
            <person name="Meyerdierks A."/>
            <person name="Storesund J.E."/>
            <person name="Kallscheuer N."/>
            <person name="Luecker S."/>
            <person name="Lage O.M."/>
            <person name="Pohl T."/>
            <person name="Merkel B.J."/>
            <person name="Hornburger P."/>
            <person name="Mueller R.-W."/>
            <person name="Bruemmer F."/>
            <person name="Labrenz M."/>
            <person name="Spormann A.M."/>
            <person name="Op Den Camp H."/>
            <person name="Overmann J."/>
            <person name="Amann R."/>
            <person name="Jetten M.S.M."/>
            <person name="Mascher T."/>
            <person name="Medema M.H."/>
            <person name="Devos D.P."/>
            <person name="Kaster A.-K."/>
            <person name="Ovreas L."/>
            <person name="Rohde M."/>
            <person name="Galperin M.Y."/>
            <person name="Jogler C."/>
        </authorList>
    </citation>
    <scope>NUCLEOTIDE SEQUENCE [LARGE SCALE GENOMIC DNA]</scope>
    <source>
        <strain evidence="2 3">Poly41</strain>
    </source>
</reference>
<name>A0A5C6DBQ0_9BACT</name>
<organism evidence="2 3">
    <name type="scientific">Novipirellula artificiosorum</name>
    <dbReference type="NCBI Taxonomy" id="2528016"/>
    <lineage>
        <taxon>Bacteria</taxon>
        <taxon>Pseudomonadati</taxon>
        <taxon>Planctomycetota</taxon>
        <taxon>Planctomycetia</taxon>
        <taxon>Pirellulales</taxon>
        <taxon>Pirellulaceae</taxon>
        <taxon>Novipirellula</taxon>
    </lineage>
</organism>
<proteinExistence type="predicted"/>
<evidence type="ECO:0000313" key="3">
    <source>
        <dbReference type="Proteomes" id="UP000319143"/>
    </source>
</evidence>
<evidence type="ECO:0000256" key="1">
    <source>
        <dbReference type="SAM" id="MobiDB-lite"/>
    </source>
</evidence>
<gene>
    <name evidence="2" type="ORF">Poly41_50260</name>
</gene>
<dbReference type="EMBL" id="SJPV01000010">
    <property type="protein sequence ID" value="TWU33274.1"/>
    <property type="molecule type" value="Genomic_DNA"/>
</dbReference>